<dbReference type="AlphaFoldDB" id="A0A0G4PAJ8"/>
<gene>
    <name evidence="1" type="ORF">PCAMFM013_S009g000271</name>
</gene>
<name>A0A0G4PAJ8_PENC3</name>
<dbReference type="EMBL" id="HG793142">
    <property type="protein sequence ID" value="CRL23331.1"/>
    <property type="molecule type" value="Genomic_DNA"/>
</dbReference>
<sequence length="69" mass="8125">MFPAAANYWLALDFGPRTNLRFEGTEDIQRRSLAPRLTEMITMIYNKFTCPSMMRLKKELEADVPDKQR</sequence>
<proteinExistence type="predicted"/>
<reference evidence="1 2" key="1">
    <citation type="journal article" date="2014" name="Nat. Commun.">
        <title>Multiple recent horizontal transfers of a large genomic region in cheese making fungi.</title>
        <authorList>
            <person name="Cheeseman K."/>
            <person name="Ropars J."/>
            <person name="Renault P."/>
            <person name="Dupont J."/>
            <person name="Gouzy J."/>
            <person name="Branca A."/>
            <person name="Abraham A.L."/>
            <person name="Ceppi M."/>
            <person name="Conseiller E."/>
            <person name="Debuchy R."/>
            <person name="Malagnac F."/>
            <person name="Goarin A."/>
            <person name="Silar P."/>
            <person name="Lacoste S."/>
            <person name="Sallet E."/>
            <person name="Bensimon A."/>
            <person name="Giraud T."/>
            <person name="Brygoo Y."/>
        </authorList>
    </citation>
    <scope>NUCLEOTIDE SEQUENCE [LARGE SCALE GENOMIC DNA]</scope>
    <source>
        <strain evidence="2">FM 013</strain>
    </source>
</reference>
<keyword evidence="2" id="KW-1185">Reference proteome</keyword>
<evidence type="ECO:0000313" key="1">
    <source>
        <dbReference type="EMBL" id="CRL23331.1"/>
    </source>
</evidence>
<organism evidence="1 2">
    <name type="scientific">Penicillium camemberti (strain FM 013)</name>
    <dbReference type="NCBI Taxonomy" id="1429867"/>
    <lineage>
        <taxon>Eukaryota</taxon>
        <taxon>Fungi</taxon>
        <taxon>Dikarya</taxon>
        <taxon>Ascomycota</taxon>
        <taxon>Pezizomycotina</taxon>
        <taxon>Eurotiomycetes</taxon>
        <taxon>Eurotiomycetidae</taxon>
        <taxon>Eurotiales</taxon>
        <taxon>Aspergillaceae</taxon>
        <taxon>Penicillium</taxon>
    </lineage>
</organism>
<evidence type="ECO:0000313" key="2">
    <source>
        <dbReference type="Proteomes" id="UP000053732"/>
    </source>
</evidence>
<accession>A0A0G4PAJ8</accession>
<protein>
    <submittedName>
        <fullName evidence="1">Str. FM013</fullName>
    </submittedName>
</protein>
<dbReference type="Proteomes" id="UP000053732">
    <property type="component" value="Unassembled WGS sequence"/>
</dbReference>